<keyword evidence="8" id="KW-0418">Kinase</keyword>
<dbReference type="PANTHER" id="PTHR42878">
    <property type="entry name" value="TWO-COMPONENT HISTIDINE KINASE"/>
    <property type="match status" value="1"/>
</dbReference>
<dbReference type="Gene3D" id="1.10.287.130">
    <property type="match status" value="1"/>
</dbReference>
<dbReference type="PANTHER" id="PTHR42878:SF7">
    <property type="entry name" value="SENSOR HISTIDINE KINASE GLRK"/>
    <property type="match status" value="1"/>
</dbReference>
<dbReference type="Pfam" id="PF02518">
    <property type="entry name" value="HATPase_c"/>
    <property type="match status" value="1"/>
</dbReference>
<dbReference type="AlphaFoldDB" id="A0A0F9U807"/>
<dbReference type="GO" id="GO:0000155">
    <property type="term" value="F:phosphorelay sensor kinase activity"/>
    <property type="evidence" value="ECO:0007669"/>
    <property type="project" value="InterPro"/>
</dbReference>
<feature type="domain" description="PAS" evidence="16">
    <location>
        <begin position="234"/>
        <end position="258"/>
    </location>
</feature>
<dbReference type="InterPro" id="IPR003661">
    <property type="entry name" value="HisK_dim/P_dom"/>
</dbReference>
<keyword evidence="5" id="KW-0808">Transferase</keyword>
<comment type="caution">
    <text evidence="17">The sequence shown here is derived from an EMBL/GenBank/DDBJ whole genome shotgun (WGS) entry which is preliminary data.</text>
</comment>
<keyword evidence="7" id="KW-0547">Nucleotide-binding</keyword>
<dbReference type="GO" id="GO:0000156">
    <property type="term" value="F:phosphorelay response regulator activity"/>
    <property type="evidence" value="ECO:0007669"/>
    <property type="project" value="TreeGrafter"/>
</dbReference>
<evidence type="ECO:0000256" key="5">
    <source>
        <dbReference type="ARBA" id="ARBA00022679"/>
    </source>
</evidence>
<feature type="transmembrane region" description="Helical" evidence="14">
    <location>
        <begin position="49"/>
        <end position="65"/>
    </location>
</feature>
<dbReference type="SMART" id="SM00091">
    <property type="entry name" value="PAS"/>
    <property type="match status" value="2"/>
</dbReference>
<dbReference type="Pfam" id="PF13188">
    <property type="entry name" value="PAS_8"/>
    <property type="match status" value="1"/>
</dbReference>
<evidence type="ECO:0000256" key="2">
    <source>
        <dbReference type="ARBA" id="ARBA00004141"/>
    </source>
</evidence>
<evidence type="ECO:0000256" key="14">
    <source>
        <dbReference type="SAM" id="Phobius"/>
    </source>
</evidence>
<keyword evidence="11" id="KW-0902">Two-component regulatory system</keyword>
<dbReference type="InterPro" id="IPR036097">
    <property type="entry name" value="HisK_dim/P_sf"/>
</dbReference>
<dbReference type="InterPro" id="IPR003594">
    <property type="entry name" value="HATPase_dom"/>
</dbReference>
<feature type="transmembrane region" description="Helical" evidence="14">
    <location>
        <begin position="7"/>
        <end position="29"/>
    </location>
</feature>
<evidence type="ECO:0000256" key="7">
    <source>
        <dbReference type="ARBA" id="ARBA00022741"/>
    </source>
</evidence>
<organism evidence="17">
    <name type="scientific">marine sediment metagenome</name>
    <dbReference type="NCBI Taxonomy" id="412755"/>
    <lineage>
        <taxon>unclassified sequences</taxon>
        <taxon>metagenomes</taxon>
        <taxon>ecological metagenomes</taxon>
    </lineage>
</organism>
<reference evidence="17" key="1">
    <citation type="journal article" date="2015" name="Nature">
        <title>Complex archaea that bridge the gap between prokaryotes and eukaryotes.</title>
        <authorList>
            <person name="Spang A."/>
            <person name="Saw J.H."/>
            <person name="Jorgensen S.L."/>
            <person name="Zaremba-Niedzwiedzka K."/>
            <person name="Martijn J."/>
            <person name="Lind A.E."/>
            <person name="van Eijk R."/>
            <person name="Schleper C."/>
            <person name="Guy L."/>
            <person name="Ettema T.J."/>
        </authorList>
    </citation>
    <scope>NUCLEOTIDE SEQUENCE</scope>
</reference>
<dbReference type="CDD" id="cd00082">
    <property type="entry name" value="HisKA"/>
    <property type="match status" value="1"/>
</dbReference>
<evidence type="ECO:0000256" key="9">
    <source>
        <dbReference type="ARBA" id="ARBA00022840"/>
    </source>
</evidence>
<dbReference type="Pfam" id="PF13426">
    <property type="entry name" value="PAS_9"/>
    <property type="match status" value="2"/>
</dbReference>
<keyword evidence="9" id="KW-0067">ATP-binding</keyword>
<evidence type="ECO:0000256" key="12">
    <source>
        <dbReference type="ARBA" id="ARBA00023136"/>
    </source>
</evidence>
<keyword evidence="10 14" id="KW-1133">Transmembrane helix</keyword>
<sequence length="703" mass="82488">MRLYNVRFIIAGIIIGIFYWFIEGLMHYFFFDFEGTLMENLFYPIPHELYMRILIFGLLVLFGIYSNKISRKRARDVINTERNRLYTLLDNIPALVYLQAKDFSIRFANQYFREKLGNSINKKCYEVLFNFNKPCNNCQISRIFVNKTPIEVEWESKRGEVYQIYNYPFEADNKELLALSLGFDITKHKRSEKALKKSEFRYHILFDNMLEGFARCKIITDNHDNPIDFIYLNINDAYEKLTGLKREDILGKRVTEIIPDIKNYKPNLFEIYGKVALTGETAKFEIFFDPLKIWLSISVYSFKKGYFIAILDNITDRKIFEEKLIESEEKFRTIAEQSVMGILIVQEGIIKYANESLSKINEYSIQEMMNWSSSELINIIHPDEREFADERIKKLSLGSKEIPPNNIYRMVTKSKKPKWVNVYTKKIQYQNNEGLLTTVLDITEKKEAENLIKDELQKLKELDQIKDDLIRRISHEIKTPLISIYTTTNLLLNVYKEEFSNKILDFIILINEGGERLKELVGNMLDVYDLESNKVKLNLKTHNLVDILEMSIGILQSQIAKRQHKVEINLPHEVYMEVDYDRIKQVFMNLLTNALKYTPPQGKISVQLQENNSHIDITIKDIGVGFTEQEKEKLFKKFGKIERFGKGMNVDSEGAGFGLFIAKQLTRLHNGELILKSEGRNKGSTFTIRLFKQNQIINNQTIY</sequence>
<keyword evidence="4" id="KW-0597">Phosphoprotein</keyword>
<evidence type="ECO:0000259" key="16">
    <source>
        <dbReference type="PROSITE" id="PS50112"/>
    </source>
</evidence>
<dbReference type="GO" id="GO:0007234">
    <property type="term" value="P:osmosensory signaling via phosphorelay pathway"/>
    <property type="evidence" value="ECO:0007669"/>
    <property type="project" value="TreeGrafter"/>
</dbReference>
<comment type="subcellular location">
    <subcellularLocation>
        <location evidence="2">Membrane</location>
        <topology evidence="2">Multi-pass membrane protein</topology>
    </subcellularLocation>
</comment>
<keyword evidence="13" id="KW-0175">Coiled coil</keyword>
<protein>
    <recommendedName>
        <fullName evidence="3">histidine kinase</fullName>
        <ecNumber evidence="3">2.7.13.3</ecNumber>
    </recommendedName>
</protein>
<proteinExistence type="predicted"/>
<evidence type="ECO:0000256" key="13">
    <source>
        <dbReference type="SAM" id="Coils"/>
    </source>
</evidence>
<dbReference type="SMART" id="SM00387">
    <property type="entry name" value="HATPase_c"/>
    <property type="match status" value="1"/>
</dbReference>
<dbReference type="PRINTS" id="PR00344">
    <property type="entry name" value="BCTRLSENSOR"/>
</dbReference>
<dbReference type="GO" id="GO:0030295">
    <property type="term" value="F:protein kinase activator activity"/>
    <property type="evidence" value="ECO:0007669"/>
    <property type="project" value="TreeGrafter"/>
</dbReference>
<evidence type="ECO:0000256" key="4">
    <source>
        <dbReference type="ARBA" id="ARBA00022553"/>
    </source>
</evidence>
<evidence type="ECO:0000256" key="10">
    <source>
        <dbReference type="ARBA" id="ARBA00022989"/>
    </source>
</evidence>
<feature type="domain" description="PAS" evidence="16">
    <location>
        <begin position="327"/>
        <end position="399"/>
    </location>
</feature>
<evidence type="ECO:0000256" key="8">
    <source>
        <dbReference type="ARBA" id="ARBA00022777"/>
    </source>
</evidence>
<keyword evidence="6 14" id="KW-0812">Transmembrane</keyword>
<name>A0A0F9U807_9ZZZZ</name>
<accession>A0A0F9U807</accession>
<evidence type="ECO:0000256" key="1">
    <source>
        <dbReference type="ARBA" id="ARBA00000085"/>
    </source>
</evidence>
<dbReference type="SMART" id="SM00388">
    <property type="entry name" value="HisKA"/>
    <property type="match status" value="1"/>
</dbReference>
<dbReference type="InterPro" id="IPR005467">
    <property type="entry name" value="His_kinase_dom"/>
</dbReference>
<dbReference type="SUPFAM" id="SSF47384">
    <property type="entry name" value="Homodimeric domain of signal transducing histidine kinase"/>
    <property type="match status" value="1"/>
</dbReference>
<evidence type="ECO:0000313" key="17">
    <source>
        <dbReference type="EMBL" id="KKN57391.1"/>
    </source>
</evidence>
<dbReference type="PROSITE" id="PS50112">
    <property type="entry name" value="PAS"/>
    <property type="match status" value="2"/>
</dbReference>
<feature type="domain" description="Histidine kinase" evidence="15">
    <location>
        <begin position="472"/>
        <end position="694"/>
    </location>
</feature>
<gene>
    <name evidence="17" type="ORF">LCGC14_0562630</name>
</gene>
<dbReference type="NCBIfam" id="TIGR00229">
    <property type="entry name" value="sensory_box"/>
    <property type="match status" value="2"/>
</dbReference>
<dbReference type="InterPro" id="IPR000014">
    <property type="entry name" value="PAS"/>
</dbReference>
<evidence type="ECO:0000256" key="3">
    <source>
        <dbReference type="ARBA" id="ARBA00012438"/>
    </source>
</evidence>
<dbReference type="InterPro" id="IPR004358">
    <property type="entry name" value="Sig_transdc_His_kin-like_C"/>
</dbReference>
<evidence type="ECO:0000259" key="15">
    <source>
        <dbReference type="PROSITE" id="PS50109"/>
    </source>
</evidence>
<dbReference type="SUPFAM" id="SSF55785">
    <property type="entry name" value="PYP-like sensor domain (PAS domain)"/>
    <property type="match status" value="3"/>
</dbReference>
<dbReference type="GO" id="GO:0005524">
    <property type="term" value="F:ATP binding"/>
    <property type="evidence" value="ECO:0007669"/>
    <property type="project" value="UniProtKB-KW"/>
</dbReference>
<dbReference type="InterPro" id="IPR050351">
    <property type="entry name" value="BphY/WalK/GraS-like"/>
</dbReference>
<dbReference type="PROSITE" id="PS50109">
    <property type="entry name" value="HIS_KIN"/>
    <property type="match status" value="1"/>
</dbReference>
<dbReference type="Gene3D" id="3.30.450.20">
    <property type="entry name" value="PAS domain"/>
    <property type="match status" value="3"/>
</dbReference>
<dbReference type="Gene3D" id="3.30.565.10">
    <property type="entry name" value="Histidine kinase-like ATPase, C-terminal domain"/>
    <property type="match status" value="1"/>
</dbReference>
<keyword evidence="12 14" id="KW-0472">Membrane</keyword>
<dbReference type="EMBL" id="LAZR01000805">
    <property type="protein sequence ID" value="KKN57391.1"/>
    <property type="molecule type" value="Genomic_DNA"/>
</dbReference>
<dbReference type="SUPFAM" id="SSF55874">
    <property type="entry name" value="ATPase domain of HSP90 chaperone/DNA topoisomerase II/histidine kinase"/>
    <property type="match status" value="1"/>
</dbReference>
<evidence type="ECO:0000256" key="6">
    <source>
        <dbReference type="ARBA" id="ARBA00022692"/>
    </source>
</evidence>
<dbReference type="GO" id="GO:0016020">
    <property type="term" value="C:membrane"/>
    <property type="evidence" value="ECO:0007669"/>
    <property type="project" value="UniProtKB-SubCell"/>
</dbReference>
<dbReference type="EC" id="2.7.13.3" evidence="3"/>
<dbReference type="CDD" id="cd00130">
    <property type="entry name" value="PAS"/>
    <property type="match status" value="1"/>
</dbReference>
<dbReference type="InterPro" id="IPR036890">
    <property type="entry name" value="HATPase_C_sf"/>
</dbReference>
<evidence type="ECO:0000256" key="11">
    <source>
        <dbReference type="ARBA" id="ARBA00023012"/>
    </source>
</evidence>
<comment type="catalytic activity">
    <reaction evidence="1">
        <text>ATP + protein L-histidine = ADP + protein N-phospho-L-histidine.</text>
        <dbReference type="EC" id="2.7.13.3"/>
    </reaction>
</comment>
<dbReference type="InterPro" id="IPR035965">
    <property type="entry name" value="PAS-like_dom_sf"/>
</dbReference>
<dbReference type="Pfam" id="PF00512">
    <property type="entry name" value="HisKA"/>
    <property type="match status" value="1"/>
</dbReference>
<feature type="coiled-coil region" evidence="13">
    <location>
        <begin position="442"/>
        <end position="472"/>
    </location>
</feature>